<feature type="region of interest" description="Disordered" evidence="1">
    <location>
        <begin position="1"/>
        <end position="81"/>
    </location>
</feature>
<proteinExistence type="predicted"/>
<reference evidence="4" key="2">
    <citation type="submission" date="2015-01" db="EMBL/GenBank/DDBJ databases">
        <title>Evolutionary Origins and Diversification of the Mycorrhizal Mutualists.</title>
        <authorList>
            <consortium name="DOE Joint Genome Institute"/>
            <consortium name="Mycorrhizal Genomics Consortium"/>
            <person name="Kohler A."/>
            <person name="Kuo A."/>
            <person name="Nagy L.G."/>
            <person name="Floudas D."/>
            <person name="Copeland A."/>
            <person name="Barry K.W."/>
            <person name="Cichocki N."/>
            <person name="Veneault-Fourrey C."/>
            <person name="LaButti K."/>
            <person name="Lindquist E.A."/>
            <person name="Lipzen A."/>
            <person name="Lundell T."/>
            <person name="Morin E."/>
            <person name="Murat C."/>
            <person name="Riley R."/>
            <person name="Ohm R."/>
            <person name="Sun H."/>
            <person name="Tunlid A."/>
            <person name="Henrissat B."/>
            <person name="Grigoriev I.V."/>
            <person name="Hibbett D.S."/>
            <person name="Martin F."/>
        </authorList>
    </citation>
    <scope>NUCLEOTIDE SEQUENCE [LARGE SCALE GENOMIC DNA]</scope>
    <source>
        <strain evidence="4">ATCC 200175</strain>
    </source>
</reference>
<evidence type="ECO:0000259" key="2">
    <source>
        <dbReference type="PROSITE" id="PS50053"/>
    </source>
</evidence>
<feature type="compositionally biased region" description="Polar residues" evidence="1">
    <location>
        <begin position="1"/>
        <end position="15"/>
    </location>
</feature>
<dbReference type="PROSITE" id="PS50053">
    <property type="entry name" value="UBIQUITIN_2"/>
    <property type="match status" value="1"/>
</dbReference>
<dbReference type="SUPFAM" id="SSF54236">
    <property type="entry name" value="Ubiquitin-like"/>
    <property type="match status" value="1"/>
</dbReference>
<dbReference type="AlphaFoldDB" id="A0A0C9TND7"/>
<dbReference type="HOGENOM" id="CLU_076385_0_0_1"/>
<dbReference type="InterPro" id="IPR029071">
    <property type="entry name" value="Ubiquitin-like_domsf"/>
</dbReference>
<keyword evidence="4" id="KW-1185">Reference proteome</keyword>
<dbReference type="InterPro" id="IPR000626">
    <property type="entry name" value="Ubiquitin-like_dom"/>
</dbReference>
<gene>
    <name evidence="3" type="ORF">PAXINDRAFT_18153</name>
</gene>
<protein>
    <recommendedName>
        <fullName evidence="2">Ubiquitin-like domain-containing protein</fullName>
    </recommendedName>
</protein>
<evidence type="ECO:0000313" key="3">
    <source>
        <dbReference type="EMBL" id="KIJ08726.1"/>
    </source>
</evidence>
<name>A0A0C9TND7_PAXIN</name>
<feature type="compositionally biased region" description="Polar residues" evidence="1">
    <location>
        <begin position="46"/>
        <end position="56"/>
    </location>
</feature>
<evidence type="ECO:0000256" key="1">
    <source>
        <dbReference type="SAM" id="MobiDB-lite"/>
    </source>
</evidence>
<dbReference type="Proteomes" id="UP000053647">
    <property type="component" value="Unassembled WGS sequence"/>
</dbReference>
<dbReference type="Pfam" id="PF13881">
    <property type="entry name" value="Rad60-SLD_2"/>
    <property type="match status" value="1"/>
</dbReference>
<dbReference type="PANTHER" id="PTHR13169:SF0">
    <property type="entry name" value="UBIQUITIN-LIKE PROTEIN 3"/>
    <property type="match status" value="1"/>
</dbReference>
<dbReference type="EMBL" id="KN819566">
    <property type="protein sequence ID" value="KIJ08726.1"/>
    <property type="molecule type" value="Genomic_DNA"/>
</dbReference>
<reference evidence="3 4" key="1">
    <citation type="submission" date="2014-06" db="EMBL/GenBank/DDBJ databases">
        <authorList>
            <consortium name="DOE Joint Genome Institute"/>
            <person name="Kuo A."/>
            <person name="Kohler A."/>
            <person name="Nagy L.G."/>
            <person name="Floudas D."/>
            <person name="Copeland A."/>
            <person name="Barry K.W."/>
            <person name="Cichocki N."/>
            <person name="Veneault-Fourrey C."/>
            <person name="LaButti K."/>
            <person name="Lindquist E.A."/>
            <person name="Lipzen A."/>
            <person name="Lundell T."/>
            <person name="Morin E."/>
            <person name="Murat C."/>
            <person name="Sun H."/>
            <person name="Tunlid A."/>
            <person name="Henrissat B."/>
            <person name="Grigoriev I.V."/>
            <person name="Hibbett D.S."/>
            <person name="Martin F."/>
            <person name="Nordberg H.P."/>
            <person name="Cantor M.N."/>
            <person name="Hua S.X."/>
        </authorList>
    </citation>
    <scope>NUCLEOTIDE SEQUENCE [LARGE SCALE GENOMIC DNA]</scope>
    <source>
        <strain evidence="3 4">ATCC 200175</strain>
    </source>
</reference>
<evidence type="ECO:0000313" key="4">
    <source>
        <dbReference type="Proteomes" id="UP000053647"/>
    </source>
</evidence>
<dbReference type="Gene3D" id="3.10.20.90">
    <property type="entry name" value="Phosphatidylinositol 3-kinase Catalytic Subunit, Chain A, domain 1"/>
    <property type="match status" value="1"/>
</dbReference>
<accession>A0A0C9TND7</accession>
<dbReference type="OrthoDB" id="1043111at2759"/>
<dbReference type="PANTHER" id="PTHR13169">
    <property type="entry name" value="UBIQUITIN-LIKE PROTEIN 3 HCG-1 PROTEIN"/>
    <property type="match status" value="1"/>
</dbReference>
<organism evidence="3 4">
    <name type="scientific">Paxillus involutus ATCC 200175</name>
    <dbReference type="NCBI Taxonomy" id="664439"/>
    <lineage>
        <taxon>Eukaryota</taxon>
        <taxon>Fungi</taxon>
        <taxon>Dikarya</taxon>
        <taxon>Basidiomycota</taxon>
        <taxon>Agaricomycotina</taxon>
        <taxon>Agaricomycetes</taxon>
        <taxon>Agaricomycetidae</taxon>
        <taxon>Boletales</taxon>
        <taxon>Paxilineae</taxon>
        <taxon>Paxillaceae</taxon>
        <taxon>Paxillus</taxon>
    </lineage>
</organism>
<feature type="domain" description="Ubiquitin-like" evidence="2">
    <location>
        <begin position="153"/>
        <end position="224"/>
    </location>
</feature>
<dbReference type="InterPro" id="IPR040015">
    <property type="entry name" value="UBL3-like"/>
</dbReference>
<sequence>MSTDQPPLSTSSNADSVAAHSLSQQQPSSPNPPSSPPFADAVVRPFTSQGSTSFTRPLTYDYPPPTRSSERPYTAQGTPNPPLTTAFGAYISASARTSYTRVDIDSVPPTMYPPLPSIPTASAELNADATDVPINTTLDNDSTEPQIPQTHQVSLTFLLVSGRRKTQSFDPETTVGRAKELVWNAWPARDAEWQDERPPAPSYLRILYLGKILQDDDTLLRVGFPTSLPSSPTGTPTIVHLSIRPYAPPSEDPILSKKKRLSTAFSRRGTNSDVEDTSGDDAERAGCCGGCVIC</sequence>
<dbReference type="InterPro" id="IPR039540">
    <property type="entry name" value="UBL3-like_ubiquitin_dom"/>
</dbReference>